<dbReference type="EMBL" id="FQUG01000005">
    <property type="protein sequence ID" value="SHE95073.1"/>
    <property type="molecule type" value="Genomic_DNA"/>
</dbReference>
<dbReference type="PANTHER" id="PTHR12526">
    <property type="entry name" value="GLYCOSYLTRANSFERASE"/>
    <property type="match status" value="1"/>
</dbReference>
<name>A0A1M4XP84_9FIRM</name>
<keyword evidence="5" id="KW-1185">Reference proteome</keyword>
<dbReference type="STRING" id="1123243.SAMN02745190_01549"/>
<dbReference type="InterPro" id="IPR001296">
    <property type="entry name" value="Glyco_trans_1"/>
</dbReference>
<evidence type="ECO:0000313" key="5">
    <source>
        <dbReference type="Proteomes" id="UP000184404"/>
    </source>
</evidence>
<protein>
    <submittedName>
        <fullName evidence="4">Glycosyltransferase involved in cell wall bisynthesis</fullName>
    </submittedName>
</protein>
<feature type="domain" description="Glycosyl transferase family 1" evidence="3">
    <location>
        <begin position="179"/>
        <end position="305"/>
    </location>
</feature>
<dbReference type="Gene3D" id="3.40.50.2000">
    <property type="entry name" value="Glycogen Phosphorylase B"/>
    <property type="match status" value="2"/>
</dbReference>
<dbReference type="PANTHER" id="PTHR12526:SF510">
    <property type="entry name" value="D-INOSITOL 3-PHOSPHATE GLYCOSYLTRANSFERASE"/>
    <property type="match status" value="1"/>
</dbReference>
<organism evidence="4 5">
    <name type="scientific">Schwartzia succinivorans DSM 10502</name>
    <dbReference type="NCBI Taxonomy" id="1123243"/>
    <lineage>
        <taxon>Bacteria</taxon>
        <taxon>Bacillati</taxon>
        <taxon>Bacillota</taxon>
        <taxon>Negativicutes</taxon>
        <taxon>Selenomonadales</taxon>
        <taxon>Selenomonadaceae</taxon>
        <taxon>Schwartzia</taxon>
    </lineage>
</organism>
<evidence type="ECO:0000259" key="3">
    <source>
        <dbReference type="Pfam" id="PF00534"/>
    </source>
</evidence>
<dbReference type="GO" id="GO:0016757">
    <property type="term" value="F:glycosyltransferase activity"/>
    <property type="evidence" value="ECO:0007669"/>
    <property type="project" value="UniProtKB-KW"/>
</dbReference>
<dbReference type="AlphaFoldDB" id="A0A1M4XP84"/>
<evidence type="ECO:0000256" key="1">
    <source>
        <dbReference type="ARBA" id="ARBA00022676"/>
    </source>
</evidence>
<dbReference type="Proteomes" id="UP000184404">
    <property type="component" value="Unassembled WGS sequence"/>
</dbReference>
<evidence type="ECO:0000256" key="2">
    <source>
        <dbReference type="ARBA" id="ARBA00022679"/>
    </source>
</evidence>
<accession>A0A1M4XP84</accession>
<dbReference type="RefSeq" id="WP_072935641.1">
    <property type="nucleotide sequence ID" value="NZ_FQUG01000005.1"/>
</dbReference>
<dbReference type="Pfam" id="PF00534">
    <property type="entry name" value="Glycos_transf_1"/>
    <property type="match status" value="1"/>
</dbReference>
<dbReference type="OrthoDB" id="9804196at2"/>
<keyword evidence="2 4" id="KW-0808">Transferase</keyword>
<evidence type="ECO:0000313" key="4">
    <source>
        <dbReference type="EMBL" id="SHE95073.1"/>
    </source>
</evidence>
<dbReference type="SUPFAM" id="SSF53756">
    <property type="entry name" value="UDP-Glycosyltransferase/glycogen phosphorylase"/>
    <property type="match status" value="1"/>
</dbReference>
<reference evidence="4 5" key="1">
    <citation type="submission" date="2016-11" db="EMBL/GenBank/DDBJ databases">
        <authorList>
            <person name="Jaros S."/>
            <person name="Januszkiewicz K."/>
            <person name="Wedrychowicz H."/>
        </authorList>
    </citation>
    <scope>NUCLEOTIDE SEQUENCE [LARGE SCALE GENOMIC DNA]</scope>
    <source>
        <strain evidence="4 5">DSM 10502</strain>
    </source>
</reference>
<keyword evidence="1" id="KW-0328">Glycosyltransferase</keyword>
<gene>
    <name evidence="4" type="ORF">SAMN02745190_01549</name>
</gene>
<sequence length="358" mass="41336">MKILIFGLGARFGGVEKYFLDRLPYILKHDQIDLAFTEPDLIEYREQIDKRVGIKQIAHITNPIKYWMTWRRLLKKEQYDKVYCNTDYANIVLYMAVKSVGTKLTVHCHSTQIDMAAPIKKAIFTAYHYFGRIFTNLFADEKYACSEPAYRWLFGNSGVPNIKRNSIHSELYQYNPAVRKKMREQLGISQDTLVIGHVGRFSYAKNHEFLLEVFAEICARHIDAKLLLVNGTDQKDASWEAVQCKAELLQIEKDVCFLGYRSDIPELMQAMDVFLLPSRFEGMPLVGIEAQAAGLPCFISDQVTREVKVTELVEFLPITDSGVWAEAILKRWRDVRKDMSEYIKSSGYDFFTEMNAVS</sequence>
<proteinExistence type="predicted"/>